<proteinExistence type="predicted"/>
<dbReference type="Pfam" id="PF00483">
    <property type="entry name" value="NTP_transferase"/>
    <property type="match status" value="1"/>
</dbReference>
<protein>
    <submittedName>
        <fullName evidence="3">Nucleotidyltransferase family protein</fullName>
    </submittedName>
</protein>
<dbReference type="EMBL" id="CP076724">
    <property type="protein sequence ID" value="QWV95972.1"/>
    <property type="molecule type" value="Genomic_DNA"/>
</dbReference>
<dbReference type="PROSITE" id="PS51371">
    <property type="entry name" value="CBS"/>
    <property type="match status" value="2"/>
</dbReference>
<keyword evidence="1" id="KW-0129">CBS domain</keyword>
<dbReference type="InterPro" id="IPR050486">
    <property type="entry name" value="Mannose-1P_guanyltransferase"/>
</dbReference>
<accession>A0ABX8JER8</accession>
<dbReference type="Proteomes" id="UP000683493">
    <property type="component" value="Chromosome"/>
</dbReference>
<evidence type="ECO:0000313" key="4">
    <source>
        <dbReference type="Proteomes" id="UP000683493"/>
    </source>
</evidence>
<dbReference type="InterPro" id="IPR000644">
    <property type="entry name" value="CBS_dom"/>
</dbReference>
<dbReference type="Pfam" id="PF00571">
    <property type="entry name" value="CBS"/>
    <property type="match status" value="2"/>
</dbReference>
<keyword evidence="4" id="KW-1185">Reference proteome</keyword>
<dbReference type="PANTHER" id="PTHR22572">
    <property type="entry name" value="SUGAR-1-PHOSPHATE GUANYL TRANSFERASE"/>
    <property type="match status" value="1"/>
</dbReference>
<dbReference type="InterPro" id="IPR005835">
    <property type="entry name" value="NTP_transferase_dom"/>
</dbReference>
<feature type="domain" description="CBS" evidence="2">
    <location>
        <begin position="1"/>
        <end position="58"/>
    </location>
</feature>
<organism evidence="3 4">
    <name type="scientific">Geomonas diazotrophica</name>
    <dbReference type="NCBI Taxonomy" id="2843197"/>
    <lineage>
        <taxon>Bacteria</taxon>
        <taxon>Pseudomonadati</taxon>
        <taxon>Thermodesulfobacteriota</taxon>
        <taxon>Desulfuromonadia</taxon>
        <taxon>Geobacterales</taxon>
        <taxon>Geobacteraceae</taxon>
        <taxon>Geomonas</taxon>
    </lineage>
</organism>
<gene>
    <name evidence="3" type="ORF">KP005_11305</name>
</gene>
<evidence type="ECO:0000313" key="3">
    <source>
        <dbReference type="EMBL" id="QWV95972.1"/>
    </source>
</evidence>
<evidence type="ECO:0000256" key="1">
    <source>
        <dbReference type="PROSITE-ProRule" id="PRU00703"/>
    </source>
</evidence>
<reference evidence="3 4" key="1">
    <citation type="submission" date="2021-06" db="EMBL/GenBank/DDBJ databases">
        <title>Gemonas diversity in paddy soil.</title>
        <authorList>
            <person name="Liu G."/>
        </authorList>
    </citation>
    <scope>NUCLEOTIDE SEQUENCE [LARGE SCALE GENOMIC DNA]</scope>
    <source>
        <strain evidence="3 4">RG29</strain>
    </source>
</reference>
<dbReference type="CDD" id="cd06426">
    <property type="entry name" value="NTP_transferase_like_2"/>
    <property type="match status" value="1"/>
</dbReference>
<name>A0ABX8JER8_9BACT</name>
<dbReference type="CDD" id="cd04607">
    <property type="entry name" value="CBS_pair_NTP_transferase_assoc"/>
    <property type="match status" value="1"/>
</dbReference>
<feature type="domain" description="CBS" evidence="2">
    <location>
        <begin position="66"/>
        <end position="122"/>
    </location>
</feature>
<sequence>MKRWQKTIVGPDTTIRDTIGVIDESALQIALVLDADRKLLGTITDGDIRRGILKGVPLTGPARSIMNATPVVAMTNDSRDTILATMRSRKIHQIPVVDGHGTLVGVEFLDELLQPVKRENTVVLMAGGLGTRLMPLTNDCPKPLLKIGSKPILEIILENFIDQGFCKFFISVNYKAEMIESHFGDGSRWGVEIDYLRETERMGTAGALSLLPGSIAQPLLVMNADLLTKVNFGHLLNFHTEHNAKATLCVRDYDYQIPYGVVRIDKHRLTAIEEKPVHQCFVNAGIYVLEPETLLLLPRNTFFDMPSLLCKLIEHQHETAVFPVREYWMDIGRMSDFEQANYEYNQGF</sequence>
<evidence type="ECO:0000259" key="2">
    <source>
        <dbReference type="PROSITE" id="PS51371"/>
    </source>
</evidence>